<evidence type="ECO:0000313" key="1">
    <source>
        <dbReference type="EMBL" id="KPN62197.1"/>
    </source>
</evidence>
<sequence>MPLPTRRGLSRVEAAGYIGIGASKFDAMVADGRMPKPKKIDGRRVWDVRSLDRSFDALPGGDDSDYNPWDE</sequence>
<proteinExistence type="predicted"/>
<evidence type="ECO:0000313" key="2">
    <source>
        <dbReference type="Proteomes" id="UP000050471"/>
    </source>
</evidence>
<organism evidence="1 2">
    <name type="scientific">Aliiroseovarius crassostreae</name>
    <dbReference type="NCBI Taxonomy" id="154981"/>
    <lineage>
        <taxon>Bacteria</taxon>
        <taxon>Pseudomonadati</taxon>
        <taxon>Pseudomonadota</taxon>
        <taxon>Alphaproteobacteria</taxon>
        <taxon>Rhodobacterales</taxon>
        <taxon>Paracoccaceae</taxon>
        <taxon>Aliiroseovarius</taxon>
    </lineage>
</organism>
<dbReference type="OrthoDB" id="7220345at2"/>
<keyword evidence="2" id="KW-1185">Reference proteome</keyword>
<accession>A0A0P7I010</accession>
<dbReference type="STRING" id="154981.AKJ29_07995"/>
<dbReference type="EMBL" id="LKBA01000019">
    <property type="protein sequence ID" value="KPN62197.1"/>
    <property type="molecule type" value="Genomic_DNA"/>
</dbReference>
<comment type="caution">
    <text evidence="1">The sequence shown here is derived from an EMBL/GenBank/DDBJ whole genome shotgun (WGS) entry which is preliminary data.</text>
</comment>
<dbReference type="AlphaFoldDB" id="A0A0P7I010"/>
<dbReference type="Proteomes" id="UP000050471">
    <property type="component" value="Unassembled WGS sequence"/>
</dbReference>
<protein>
    <submittedName>
        <fullName evidence="1">Uncharacterized protein</fullName>
    </submittedName>
</protein>
<reference evidence="1 2" key="1">
    <citation type="submission" date="2015-09" db="EMBL/GenBank/DDBJ databases">
        <title>Draft genome sequence of Aliiroseovarius crassostreae CV919-312TSm, the causative agent of Roseovarius Oyster Disease (formerly Juvenile Oyster Disease).</title>
        <authorList>
            <person name="Kessner L."/>
            <person name="Spinard E."/>
            <person name="Nelson D."/>
        </authorList>
    </citation>
    <scope>NUCLEOTIDE SEQUENCE [LARGE SCALE GENOMIC DNA]</scope>
    <source>
        <strain evidence="1 2">CV919-312</strain>
    </source>
</reference>
<gene>
    <name evidence="1" type="ORF">AKJ29_07995</name>
</gene>
<name>A0A0P7I010_9RHOB</name>